<dbReference type="AlphaFoldDB" id="A0A839IUP8"/>
<protein>
    <submittedName>
        <fullName evidence="1">Uncharacterized protein</fullName>
    </submittedName>
</protein>
<name>A0A839IUP8_9GAMM</name>
<comment type="caution">
    <text evidence="1">The sequence shown here is derived from an EMBL/GenBank/DDBJ whole genome shotgun (WGS) entry which is preliminary data.</text>
</comment>
<reference evidence="1 2" key="1">
    <citation type="submission" date="2020-08" db="EMBL/GenBank/DDBJ databases">
        <title>Oceanospirillum sp. nov. isolated from marine sediment.</title>
        <authorList>
            <person name="Ji X."/>
        </authorList>
    </citation>
    <scope>NUCLEOTIDE SEQUENCE [LARGE SCALE GENOMIC DNA]</scope>
    <source>
        <strain evidence="1 2">D5</strain>
    </source>
</reference>
<gene>
    <name evidence="1" type="ORF">H4O21_20920</name>
</gene>
<dbReference type="Proteomes" id="UP000565262">
    <property type="component" value="Unassembled WGS sequence"/>
</dbReference>
<organism evidence="1 2">
    <name type="scientific">Oceanospirillum sediminis</name>
    <dbReference type="NCBI Taxonomy" id="2760088"/>
    <lineage>
        <taxon>Bacteria</taxon>
        <taxon>Pseudomonadati</taxon>
        <taxon>Pseudomonadota</taxon>
        <taxon>Gammaproteobacteria</taxon>
        <taxon>Oceanospirillales</taxon>
        <taxon>Oceanospirillaceae</taxon>
        <taxon>Oceanospirillum</taxon>
    </lineage>
</organism>
<dbReference type="EMBL" id="JACJFM010000042">
    <property type="protein sequence ID" value="MBB1489075.1"/>
    <property type="molecule type" value="Genomic_DNA"/>
</dbReference>
<proteinExistence type="predicted"/>
<accession>A0A839IUP8</accession>
<evidence type="ECO:0000313" key="1">
    <source>
        <dbReference type="EMBL" id="MBB1489075.1"/>
    </source>
</evidence>
<sequence>MEVKRCIACGELIAKQAKICKVCHKRQNRIFGAFSMLSKHGASIGLLLSGIIYAITNIDEIRYHVMPYDSFEIKNLRQDFSYTIINKSKGDIFIDYIEYHMPNKESSNILNIAEYVKGNSIRHKKNDHQDLENKFREASKKESWNRSYIISEEFDSYRIKKSYDYFSMIYRYDITGNFVCYYYIIHSKSDSFYMDRIKGEEDKRLQQKFIGEIHYFSLSLNKWKTKKIELAALYDERKSKDCRSK</sequence>
<dbReference type="RefSeq" id="WP_182810844.1">
    <property type="nucleotide sequence ID" value="NZ_JACJFM010000042.1"/>
</dbReference>
<evidence type="ECO:0000313" key="2">
    <source>
        <dbReference type="Proteomes" id="UP000565262"/>
    </source>
</evidence>
<keyword evidence="2" id="KW-1185">Reference proteome</keyword>